<dbReference type="Proteomes" id="UP000680038">
    <property type="component" value="Unassembled WGS sequence"/>
</dbReference>
<keyword evidence="3" id="KW-1185">Reference proteome</keyword>
<comment type="caution">
    <text evidence="2">The sequence shown here is derived from an EMBL/GenBank/DDBJ whole genome shotgun (WGS) entry which is preliminary data.</text>
</comment>
<gene>
    <name evidence="2" type="ORF">DYBT9275_01327</name>
</gene>
<name>A0A916JAB8_9BACT</name>
<dbReference type="AlphaFoldDB" id="A0A916JAB8"/>
<evidence type="ECO:0000313" key="2">
    <source>
        <dbReference type="EMBL" id="CAG4994141.1"/>
    </source>
</evidence>
<proteinExistence type="predicted"/>
<evidence type="ECO:0000313" key="3">
    <source>
        <dbReference type="Proteomes" id="UP000680038"/>
    </source>
</evidence>
<feature type="compositionally biased region" description="Low complexity" evidence="1">
    <location>
        <begin position="21"/>
        <end position="30"/>
    </location>
</feature>
<reference evidence="2" key="1">
    <citation type="submission" date="2021-04" db="EMBL/GenBank/DDBJ databases">
        <authorList>
            <person name="Rodrigo-Torres L."/>
            <person name="Arahal R. D."/>
            <person name="Lucena T."/>
        </authorList>
    </citation>
    <scope>NUCLEOTIDE SEQUENCE</scope>
    <source>
        <strain evidence="2">CECT 9275</strain>
    </source>
</reference>
<feature type="region of interest" description="Disordered" evidence="1">
    <location>
        <begin position="15"/>
        <end position="36"/>
    </location>
</feature>
<dbReference type="EMBL" id="CAJRAF010000001">
    <property type="protein sequence ID" value="CAG4994141.1"/>
    <property type="molecule type" value="Genomic_DNA"/>
</dbReference>
<accession>A0A916JAB8</accession>
<organism evidence="2 3">
    <name type="scientific">Dyadobacter helix</name>
    <dbReference type="NCBI Taxonomy" id="2822344"/>
    <lineage>
        <taxon>Bacteria</taxon>
        <taxon>Pseudomonadati</taxon>
        <taxon>Bacteroidota</taxon>
        <taxon>Cytophagia</taxon>
        <taxon>Cytophagales</taxon>
        <taxon>Spirosomataceae</taxon>
        <taxon>Dyadobacter</taxon>
    </lineage>
</organism>
<sequence length="36" mass="4148">MLSNLVLVRNGLKERMERNLNSPKNSPNPSAERIIR</sequence>
<protein>
    <submittedName>
        <fullName evidence="2">Uncharacterized protein</fullName>
    </submittedName>
</protein>
<evidence type="ECO:0000256" key="1">
    <source>
        <dbReference type="SAM" id="MobiDB-lite"/>
    </source>
</evidence>